<evidence type="ECO:0000256" key="2">
    <source>
        <dbReference type="ARBA" id="ARBA00006679"/>
    </source>
</evidence>
<accession>A0A5M4B3M1</accession>
<reference evidence="8 9" key="1">
    <citation type="submission" date="2019-10" db="EMBL/GenBank/DDBJ databases">
        <title>Prolixibacter strains distinguished by the presence of nitrate reductase genes were adept at nitrate-dependent anaerobic corrosion of metallic iron and carbon steel.</title>
        <authorList>
            <person name="Iino T."/>
            <person name="Shono N."/>
            <person name="Ito K."/>
            <person name="Nakamura R."/>
            <person name="Sueoka K."/>
            <person name="Harayama S."/>
            <person name="Ohkuma M."/>
        </authorList>
    </citation>
    <scope>NUCLEOTIDE SEQUENCE [LARGE SCALE GENOMIC DNA]</scope>
    <source>
        <strain evidence="8 9">JCM 13498</strain>
    </source>
</reference>
<evidence type="ECO:0000313" key="9">
    <source>
        <dbReference type="Proteomes" id="UP000391834"/>
    </source>
</evidence>
<evidence type="ECO:0000256" key="4">
    <source>
        <dbReference type="ARBA" id="ARBA00022692"/>
    </source>
</evidence>
<proteinExistence type="inferred from homology"/>
<dbReference type="PANTHER" id="PTHR33452:SF19">
    <property type="entry name" value="DOXX FAMILY PROTEIN"/>
    <property type="match status" value="1"/>
</dbReference>
<dbReference type="RefSeq" id="WP_051568975.1">
    <property type="nucleotide sequence ID" value="NZ_BLAX01000001.1"/>
</dbReference>
<organism evidence="8 9">
    <name type="scientific">Prolixibacter bellariivorans</name>
    <dbReference type="NCBI Taxonomy" id="314319"/>
    <lineage>
        <taxon>Bacteria</taxon>
        <taxon>Pseudomonadati</taxon>
        <taxon>Bacteroidota</taxon>
        <taxon>Bacteroidia</taxon>
        <taxon>Marinilabiliales</taxon>
        <taxon>Prolixibacteraceae</taxon>
        <taxon>Prolixibacter</taxon>
    </lineage>
</organism>
<name>A0A5M4B3M1_9BACT</name>
<dbReference type="InterPro" id="IPR051907">
    <property type="entry name" value="DoxX-like_oxidoreductase"/>
</dbReference>
<feature type="transmembrane region" description="Helical" evidence="7">
    <location>
        <begin position="74"/>
        <end position="98"/>
    </location>
</feature>
<feature type="transmembrane region" description="Helical" evidence="7">
    <location>
        <begin position="47"/>
        <end position="67"/>
    </location>
</feature>
<keyword evidence="3" id="KW-1003">Cell membrane</keyword>
<keyword evidence="9" id="KW-1185">Reference proteome</keyword>
<dbReference type="PANTHER" id="PTHR33452">
    <property type="entry name" value="OXIDOREDUCTASE CATD-RELATED"/>
    <property type="match status" value="1"/>
</dbReference>
<comment type="caution">
    <text evidence="8">The sequence shown here is derived from an EMBL/GenBank/DDBJ whole genome shotgun (WGS) entry which is preliminary data.</text>
</comment>
<dbReference type="GO" id="GO:0005886">
    <property type="term" value="C:plasma membrane"/>
    <property type="evidence" value="ECO:0007669"/>
    <property type="project" value="UniProtKB-SubCell"/>
</dbReference>
<sequence>MKTIEKYHQLVEVISKAKWLPLLLLRLILAYGFFGPAKMKWSNMDGIISWFSHMGMPMPALNAYLAASTEALGVILLFLGLGTRIITIPLMFVMFVAIKTVHWQHGFAAGDNGFEIPLYYLLMLLTLFIMGPGKISLDSLIYSFRKKRRTI</sequence>
<keyword evidence="4 7" id="KW-0812">Transmembrane</keyword>
<dbReference type="Proteomes" id="UP000391834">
    <property type="component" value="Unassembled WGS sequence"/>
</dbReference>
<feature type="transmembrane region" description="Helical" evidence="7">
    <location>
        <begin position="118"/>
        <end position="142"/>
    </location>
</feature>
<keyword evidence="5 7" id="KW-1133">Transmembrane helix</keyword>
<evidence type="ECO:0000256" key="5">
    <source>
        <dbReference type="ARBA" id="ARBA00022989"/>
    </source>
</evidence>
<evidence type="ECO:0008006" key="10">
    <source>
        <dbReference type="Google" id="ProtNLM"/>
    </source>
</evidence>
<dbReference type="EMBL" id="BLAX01000001">
    <property type="protein sequence ID" value="GET34471.1"/>
    <property type="molecule type" value="Genomic_DNA"/>
</dbReference>
<evidence type="ECO:0000256" key="3">
    <source>
        <dbReference type="ARBA" id="ARBA00022475"/>
    </source>
</evidence>
<evidence type="ECO:0000256" key="1">
    <source>
        <dbReference type="ARBA" id="ARBA00004651"/>
    </source>
</evidence>
<dbReference type="OrthoDB" id="1122432at2"/>
<comment type="subcellular location">
    <subcellularLocation>
        <location evidence="1">Cell membrane</location>
        <topology evidence="1">Multi-pass membrane protein</topology>
    </subcellularLocation>
</comment>
<evidence type="ECO:0000256" key="7">
    <source>
        <dbReference type="SAM" id="Phobius"/>
    </source>
</evidence>
<evidence type="ECO:0000256" key="6">
    <source>
        <dbReference type="ARBA" id="ARBA00023136"/>
    </source>
</evidence>
<protein>
    <recommendedName>
        <fullName evidence="10">DoxX family protein</fullName>
    </recommendedName>
</protein>
<keyword evidence="6 7" id="KW-0472">Membrane</keyword>
<feature type="transmembrane region" description="Helical" evidence="7">
    <location>
        <begin position="20"/>
        <end position="41"/>
    </location>
</feature>
<gene>
    <name evidence="8" type="ORF">PbJCM13498_33340</name>
</gene>
<evidence type="ECO:0000313" key="8">
    <source>
        <dbReference type="EMBL" id="GET34471.1"/>
    </source>
</evidence>
<dbReference type="Pfam" id="PF07681">
    <property type="entry name" value="DoxX"/>
    <property type="match status" value="1"/>
</dbReference>
<dbReference type="InterPro" id="IPR032808">
    <property type="entry name" value="DoxX"/>
</dbReference>
<comment type="similarity">
    <text evidence="2">Belongs to the DoxX family.</text>
</comment>
<dbReference type="AlphaFoldDB" id="A0A5M4B3M1"/>